<dbReference type="PANTHER" id="PTHR12993:SF29">
    <property type="entry name" value="BLR3841 PROTEIN"/>
    <property type="match status" value="1"/>
</dbReference>
<reference evidence="3 4" key="1">
    <citation type="journal article" date="2023" name="Int. J. Syst. Evol. Microbiol.">
        <title>Arthrobacter mangrovi sp. nov., an actinobacterium isolated from the rhizosphere of a mangrove.</title>
        <authorList>
            <person name="Hamada M."/>
            <person name="Saitou S."/>
            <person name="Enomoto N."/>
            <person name="Nanri K."/>
            <person name="Hidaka K."/>
            <person name="Miura T."/>
            <person name="Tamura T."/>
        </authorList>
    </citation>
    <scope>NUCLEOTIDE SEQUENCE [LARGE SCALE GENOMIC DNA]</scope>
    <source>
        <strain evidence="3 4">NBRC 112813</strain>
    </source>
</reference>
<sequence>MTFSHLDAGTPEQSWQEAGVEALPPLDAHALPGRGGLLIVVAAHPDDESLGGAGLVHRTLCAGADVAVLLCTAGEASHPESPSTTPDQLAELRLAEFGRAMDTLSAAARNTADAGTLTWRYLGLPDSGVARRTGDLDDALAELLAAGRHAVVVSTYRDDGHTDHEAVGRSAARAARKAGAGLLEFPIWYWHWSEPGHEEWRNWCALPLDPAALDAKQQALAAHVSQTGPLSPQPGDEALLSPGFLSYFDRGVEVFRWTPPPRGAGTAAKDFDSLYRRKKDPWSYLSSWYEQRKRAVTMAALPRERYRHAFEAGCSLGLLTEELAARCGRVTAVDASEVALQRAAERLAGSTQVKLLRGDLPDGWPDAARDLDLVVVSEIGYFLQAAELRRLLERAKETLVPGGHLVLCHWLNPIMGWELDGETVHAMARATTGWDVVVEHRERDFLLEVLQAPGQTNG</sequence>
<dbReference type="InterPro" id="IPR029063">
    <property type="entry name" value="SAM-dependent_MTases_sf"/>
</dbReference>
<comment type="caution">
    <text evidence="3">The sequence shown here is derived from an EMBL/GenBank/DDBJ whole genome shotgun (WGS) entry which is preliminary data.</text>
</comment>
<dbReference type="Pfam" id="PF02585">
    <property type="entry name" value="PIG-L"/>
    <property type="match status" value="1"/>
</dbReference>
<dbReference type="Pfam" id="PF13649">
    <property type="entry name" value="Methyltransf_25"/>
    <property type="match status" value="1"/>
</dbReference>
<dbReference type="SUPFAM" id="SSF102588">
    <property type="entry name" value="LmbE-like"/>
    <property type="match status" value="1"/>
</dbReference>
<protein>
    <recommendedName>
        <fullName evidence="2">Methyltransferase domain-containing protein</fullName>
    </recommendedName>
</protein>
<dbReference type="PANTHER" id="PTHR12993">
    <property type="entry name" value="N-ACETYLGLUCOSAMINYL-PHOSPHATIDYLINOSITOL DE-N-ACETYLASE-RELATED"/>
    <property type="match status" value="1"/>
</dbReference>
<evidence type="ECO:0000259" key="2">
    <source>
        <dbReference type="Pfam" id="PF13649"/>
    </source>
</evidence>
<evidence type="ECO:0000313" key="3">
    <source>
        <dbReference type="EMBL" id="GLB67678.1"/>
    </source>
</evidence>
<evidence type="ECO:0000256" key="1">
    <source>
        <dbReference type="ARBA" id="ARBA00022833"/>
    </source>
</evidence>
<dbReference type="InterPro" id="IPR041698">
    <property type="entry name" value="Methyltransf_25"/>
</dbReference>
<gene>
    <name evidence="3" type="ORF">AHIS1636_21180</name>
</gene>
<dbReference type="Proteomes" id="UP001209654">
    <property type="component" value="Unassembled WGS sequence"/>
</dbReference>
<feature type="domain" description="Methyltransferase" evidence="2">
    <location>
        <begin position="311"/>
        <end position="403"/>
    </location>
</feature>
<keyword evidence="1" id="KW-0862">Zinc</keyword>
<dbReference type="InterPro" id="IPR024078">
    <property type="entry name" value="LmbE-like_dom_sf"/>
</dbReference>
<dbReference type="SUPFAM" id="SSF53335">
    <property type="entry name" value="S-adenosyl-L-methionine-dependent methyltransferases"/>
    <property type="match status" value="1"/>
</dbReference>
<name>A0ABQ5MUR5_9MICC</name>
<dbReference type="InterPro" id="IPR003737">
    <property type="entry name" value="GlcNAc_PI_deacetylase-related"/>
</dbReference>
<keyword evidence="4" id="KW-1185">Reference proteome</keyword>
<dbReference type="Gene3D" id="3.40.50.10320">
    <property type="entry name" value="LmbE-like"/>
    <property type="match status" value="1"/>
</dbReference>
<dbReference type="EMBL" id="BRVS01000008">
    <property type="protein sequence ID" value="GLB67678.1"/>
    <property type="molecule type" value="Genomic_DNA"/>
</dbReference>
<dbReference type="CDD" id="cd02440">
    <property type="entry name" value="AdoMet_MTases"/>
    <property type="match status" value="1"/>
</dbReference>
<evidence type="ECO:0000313" key="4">
    <source>
        <dbReference type="Proteomes" id="UP001209654"/>
    </source>
</evidence>
<proteinExistence type="predicted"/>
<dbReference type="Gene3D" id="3.40.50.150">
    <property type="entry name" value="Vaccinia Virus protein VP39"/>
    <property type="match status" value="1"/>
</dbReference>
<accession>A0ABQ5MUR5</accession>
<organism evidence="3 4">
    <name type="scientific">Arthrobacter mangrovi</name>
    <dbReference type="NCBI Taxonomy" id="2966350"/>
    <lineage>
        <taxon>Bacteria</taxon>
        <taxon>Bacillati</taxon>
        <taxon>Actinomycetota</taxon>
        <taxon>Actinomycetes</taxon>
        <taxon>Micrococcales</taxon>
        <taxon>Micrococcaceae</taxon>
        <taxon>Arthrobacter</taxon>
    </lineage>
</organism>